<evidence type="ECO:0000313" key="1">
    <source>
        <dbReference type="EMBL" id="ABQ02784.1"/>
    </source>
</evidence>
<dbReference type="AlphaFoldDB" id="A7KFR6"/>
<dbReference type="EMBL" id="EF382672">
    <property type="protein sequence ID" value="ABQ02784.1"/>
    <property type="molecule type" value="Genomic_DNA"/>
</dbReference>
<keyword evidence="1" id="KW-0614">Plasmid</keyword>
<geneLocation type="plasmid" evidence="1">
    <name>pK29</name>
</geneLocation>
<reference evidence="1" key="1">
    <citation type="journal article" date="2007" name="Antimicrob. Agents Chemother.">
        <title>Sequencing and comparative genomic analysis of pK29, a 269-kilobase conjugative plasmid encoding CMY-8 and CTX-M-3 beta-lactamases in Klebsiella pneumoniae.</title>
        <authorList>
            <person name="Chen Y.T."/>
            <person name="Lauderdale T.L."/>
            <person name="Liao T.L."/>
            <person name="Shiau Y.R."/>
            <person name="Shu H.Y."/>
            <person name="Wu K.M."/>
            <person name="Yan J.J."/>
            <person name="Su I.J."/>
            <person name="Tsai S.F."/>
        </authorList>
    </citation>
    <scope>NUCLEOTIDE SEQUENCE</scope>
    <source>
        <strain evidence="1">NK29</strain>
        <plasmid evidence="1">pK29</plasmid>
    </source>
</reference>
<proteinExistence type="predicted"/>
<organism evidence="1">
    <name type="scientific">Klebsiella pneumoniae</name>
    <dbReference type="NCBI Taxonomy" id="573"/>
    <lineage>
        <taxon>Bacteria</taxon>
        <taxon>Pseudomonadati</taxon>
        <taxon>Pseudomonadota</taxon>
        <taxon>Gammaproteobacteria</taxon>
        <taxon>Enterobacterales</taxon>
        <taxon>Enterobacteriaceae</taxon>
        <taxon>Klebsiella/Raoultella group</taxon>
        <taxon>Klebsiella</taxon>
        <taxon>Klebsiella pneumoniae complex</taxon>
    </lineage>
</organism>
<protein>
    <submittedName>
        <fullName evidence="1">Inner membrane protein</fullName>
    </submittedName>
</protein>
<accession>A7KFR6</accession>
<name>A7KFR6_KLEPN</name>
<reference evidence="1" key="2">
    <citation type="submission" date="2007-01" db="EMBL/GenBank/DDBJ databases">
        <authorList>
            <person name="Chen Y.-T."/>
            <person name="Wu K.-M."/>
            <person name="Liao T.-L."/>
            <person name="Shiau Y.-R."/>
            <person name="Yan J.-J."/>
            <person name="Su I.-J."/>
            <person name="Lauderdale T.-L."/>
            <person name="Tsai S.-F."/>
        </authorList>
    </citation>
    <scope>NUCLEOTIDE SEQUENCE</scope>
    <source>
        <strain evidence="1">NK29</strain>
        <plasmid evidence="1">pK29</plasmid>
    </source>
</reference>
<sequence length="28" mass="3193">MYKYKRTGILPPGGALSNLTRLNPFKKK</sequence>